<reference evidence="2 3" key="1">
    <citation type="submission" date="2022-08" db="EMBL/GenBank/DDBJ databases">
        <title>Bacterial and archaeal communities from various locations to study Microbial Dark Matter (Phase II).</title>
        <authorList>
            <person name="Stepanauskas R."/>
        </authorList>
    </citation>
    <scope>NUCLEOTIDE SEQUENCE [LARGE SCALE GENOMIC DNA]</scope>
    <source>
        <strain evidence="2 3">PD1</strain>
    </source>
</reference>
<dbReference type="SMART" id="SM00332">
    <property type="entry name" value="PP2Cc"/>
    <property type="match status" value="1"/>
</dbReference>
<proteinExistence type="predicted"/>
<dbReference type="EC" id="3.1.3.16" evidence="2"/>
<feature type="domain" description="PPM-type phosphatase" evidence="1">
    <location>
        <begin position="311"/>
        <end position="559"/>
    </location>
</feature>
<dbReference type="Pfam" id="PF13240">
    <property type="entry name" value="Zn_Ribbon_1"/>
    <property type="match status" value="1"/>
</dbReference>
<dbReference type="NCBIfam" id="NF033484">
    <property type="entry name" value="Stp1_PP2C_phos"/>
    <property type="match status" value="1"/>
</dbReference>
<dbReference type="InterPro" id="IPR036457">
    <property type="entry name" value="PPM-type-like_dom_sf"/>
</dbReference>
<evidence type="ECO:0000313" key="2">
    <source>
        <dbReference type="EMBL" id="MCS3917836.1"/>
    </source>
</evidence>
<evidence type="ECO:0000259" key="1">
    <source>
        <dbReference type="PROSITE" id="PS51746"/>
    </source>
</evidence>
<keyword evidence="3" id="KW-1185">Reference proteome</keyword>
<dbReference type="SUPFAM" id="SSF81606">
    <property type="entry name" value="PP2C-like"/>
    <property type="match status" value="1"/>
</dbReference>
<dbReference type="InterPro" id="IPR026870">
    <property type="entry name" value="Zinc_ribbon_dom"/>
</dbReference>
<evidence type="ECO:0000313" key="3">
    <source>
        <dbReference type="Proteomes" id="UP001204798"/>
    </source>
</evidence>
<protein>
    <submittedName>
        <fullName evidence="2">Protein phosphatase</fullName>
        <ecNumber evidence="2">3.1.3.16</ecNumber>
    </submittedName>
</protein>
<dbReference type="PROSITE" id="PS51746">
    <property type="entry name" value="PPM_2"/>
    <property type="match status" value="1"/>
</dbReference>
<dbReference type="RefSeq" id="WP_259092421.1">
    <property type="nucleotide sequence ID" value="NZ_CP130454.1"/>
</dbReference>
<keyword evidence="2" id="KW-0378">Hydrolase</keyword>
<dbReference type="SMART" id="SM00331">
    <property type="entry name" value="PP2C_SIG"/>
    <property type="match status" value="1"/>
</dbReference>
<gene>
    <name evidence="2" type="ORF">M2350_000233</name>
</gene>
<comment type="caution">
    <text evidence="2">The sequence shown here is derived from an EMBL/GenBank/DDBJ whole genome shotgun (WGS) entry which is preliminary data.</text>
</comment>
<dbReference type="Proteomes" id="UP001204798">
    <property type="component" value="Unassembled WGS sequence"/>
</dbReference>
<dbReference type="InterPro" id="IPR001932">
    <property type="entry name" value="PPM-type_phosphatase-like_dom"/>
</dbReference>
<organism evidence="2 3">
    <name type="scientific">Candidatus Fervidibacter sacchari</name>
    <dbReference type="NCBI Taxonomy" id="1448929"/>
    <lineage>
        <taxon>Bacteria</taxon>
        <taxon>Candidatus Fervidibacterota</taxon>
        <taxon>Candidatus Fervidibacter</taxon>
    </lineage>
</organism>
<dbReference type="EMBL" id="JANUCP010000001">
    <property type="protein sequence ID" value="MCS3917836.1"/>
    <property type="molecule type" value="Genomic_DNA"/>
</dbReference>
<dbReference type="PANTHER" id="PTHR47992">
    <property type="entry name" value="PROTEIN PHOSPHATASE"/>
    <property type="match status" value="1"/>
</dbReference>
<name>A0ABT2EIR3_9BACT</name>
<dbReference type="CDD" id="cd00143">
    <property type="entry name" value="PP2Cc"/>
    <property type="match status" value="1"/>
</dbReference>
<accession>A0ABT2EIR3</accession>
<dbReference type="InterPro" id="IPR015655">
    <property type="entry name" value="PP2C"/>
</dbReference>
<dbReference type="Gene3D" id="3.60.40.10">
    <property type="entry name" value="PPM-type phosphatase domain"/>
    <property type="match status" value="1"/>
</dbReference>
<dbReference type="Pfam" id="PF13672">
    <property type="entry name" value="PP2C_2"/>
    <property type="match status" value="1"/>
</dbReference>
<sequence>MVCPHCGTENREEAKFCAQCGAQLVAELEEVERQETEATPKELESVEAEVVAEVPTVEETKLPEPLPEGALLFQRRYEILSLVGTRNGLNEYEAIETEPRKRCPVCQTLNASDSNFCEQCGHDLADADLETLKVRLLEAKSPESLQPYWELAKKGLHHQAILAPLAAFTDAPYDERAYAALPTVTGSPMREVEPEDAATAIAWAHLLADAFAHLAENEFGLKESLELAVIFTDKGEPFVTAEAISLEPCDWQEVKRELVDKLKSWLESTQSGEWSERATAALLQATDWREAAKALQRLLELMQAPPAMRIEFTAATDVGQRREHNEDSYLTMHFERCHLDKIESLTILAVADGMGGHAAGEVASKLCLQTFASHLLTAIQDWLNFSELDWQEALKAAFVEANRQVFAEAQAMRNNMGTTLTAAVLCGNKVVFANVGDSRGYLLQSGKLTQITKDHSLVQQYVDAGLLTPEQARWHPQRNIITQAIGIEPTVQVDTFEVILQRGDLVLLCSDGLVDMIDDSEIERVLLSEPNLSAAVQTLIRLANEAGGDDNITVIVAKAM</sequence>
<dbReference type="GO" id="GO:0004722">
    <property type="term" value="F:protein serine/threonine phosphatase activity"/>
    <property type="evidence" value="ECO:0007669"/>
    <property type="project" value="UniProtKB-EC"/>
</dbReference>